<keyword evidence="3 5" id="KW-1133">Transmembrane helix</keyword>
<dbReference type="Pfam" id="PF00990">
    <property type="entry name" value="GGDEF"/>
    <property type="match status" value="1"/>
</dbReference>
<dbReference type="PANTHER" id="PTHR46663">
    <property type="entry name" value="DIGUANYLATE CYCLASE DGCT-RELATED"/>
    <property type="match status" value="1"/>
</dbReference>
<organism evidence="8 9">
    <name type="scientific">Mariprofundus erugo</name>
    <dbReference type="NCBI Taxonomy" id="2528639"/>
    <lineage>
        <taxon>Bacteria</taxon>
        <taxon>Pseudomonadati</taxon>
        <taxon>Pseudomonadota</taxon>
        <taxon>Candidatius Mariprofundia</taxon>
        <taxon>Mariprofundales</taxon>
        <taxon>Mariprofundaceae</taxon>
        <taxon>Mariprofundus</taxon>
    </lineage>
</organism>
<evidence type="ECO:0000313" key="8">
    <source>
        <dbReference type="EMBL" id="TLS67834.1"/>
    </source>
</evidence>
<dbReference type="CDD" id="cd01949">
    <property type="entry name" value="GGDEF"/>
    <property type="match status" value="1"/>
</dbReference>
<feature type="domain" description="CHASE" evidence="6">
    <location>
        <begin position="148"/>
        <end position="314"/>
    </location>
</feature>
<keyword evidence="2 5" id="KW-0812">Transmembrane</keyword>
<feature type="domain" description="GGDEF" evidence="7">
    <location>
        <begin position="413"/>
        <end position="552"/>
    </location>
</feature>
<comment type="subcellular location">
    <subcellularLocation>
        <location evidence="1">Membrane</location>
    </subcellularLocation>
</comment>
<dbReference type="SMART" id="SM01079">
    <property type="entry name" value="CHASE"/>
    <property type="match status" value="1"/>
</dbReference>
<accession>A0A5R9GXR9</accession>
<feature type="transmembrane region" description="Helical" evidence="5">
    <location>
        <begin position="29"/>
        <end position="48"/>
    </location>
</feature>
<proteinExistence type="predicted"/>
<dbReference type="InterPro" id="IPR052163">
    <property type="entry name" value="DGC-Regulatory_Protein"/>
</dbReference>
<evidence type="ECO:0000256" key="3">
    <source>
        <dbReference type="ARBA" id="ARBA00022989"/>
    </source>
</evidence>
<keyword evidence="9" id="KW-1185">Reference proteome</keyword>
<dbReference type="InterPro" id="IPR042240">
    <property type="entry name" value="CHASE_sf"/>
</dbReference>
<name>A0A5R9GXR9_9PROT</name>
<dbReference type="RefSeq" id="WP_138238730.1">
    <property type="nucleotide sequence ID" value="NZ_VBRY01000004.1"/>
</dbReference>
<dbReference type="InterPro" id="IPR000160">
    <property type="entry name" value="GGDEF_dom"/>
</dbReference>
<reference evidence="8 9" key="1">
    <citation type="journal article" date="2019" name="Appl. Environ. Microbiol.">
        <title>Environmental Evidence and Genomic Insight of Iron-oxidizing Bacteria Preference Towards More Corrosion Resistant Stainless Steel at Higher Salinities.</title>
        <authorList>
            <person name="Garrison C.E."/>
            <person name="Price K.A."/>
            <person name="Field E.K."/>
        </authorList>
    </citation>
    <scope>NUCLEOTIDE SEQUENCE [LARGE SCALE GENOMIC DNA]</scope>
    <source>
        <strain evidence="8 9">P3</strain>
    </source>
</reference>
<dbReference type="Proteomes" id="UP000306585">
    <property type="component" value="Unassembled WGS sequence"/>
</dbReference>
<dbReference type="PROSITE" id="PS50839">
    <property type="entry name" value="CHASE"/>
    <property type="match status" value="1"/>
</dbReference>
<evidence type="ECO:0000256" key="5">
    <source>
        <dbReference type="SAM" id="Phobius"/>
    </source>
</evidence>
<dbReference type="PANTHER" id="PTHR46663:SF2">
    <property type="entry name" value="GGDEF DOMAIN-CONTAINING PROTEIN"/>
    <property type="match status" value="1"/>
</dbReference>
<comment type="caution">
    <text evidence="8">The sequence shown here is derived from an EMBL/GenBank/DDBJ whole genome shotgun (WGS) entry which is preliminary data.</text>
</comment>
<dbReference type="Pfam" id="PF03924">
    <property type="entry name" value="CHASE"/>
    <property type="match status" value="1"/>
</dbReference>
<keyword evidence="4 5" id="KW-0472">Membrane</keyword>
<dbReference type="InterPro" id="IPR043128">
    <property type="entry name" value="Rev_trsase/Diguanyl_cyclase"/>
</dbReference>
<dbReference type="PROSITE" id="PS50887">
    <property type="entry name" value="GGDEF"/>
    <property type="match status" value="1"/>
</dbReference>
<dbReference type="GO" id="GO:0016020">
    <property type="term" value="C:membrane"/>
    <property type="evidence" value="ECO:0007669"/>
    <property type="project" value="UniProtKB-SubCell"/>
</dbReference>
<evidence type="ECO:0000313" key="9">
    <source>
        <dbReference type="Proteomes" id="UP000306585"/>
    </source>
</evidence>
<evidence type="ECO:0000256" key="1">
    <source>
        <dbReference type="ARBA" id="ARBA00004370"/>
    </source>
</evidence>
<dbReference type="SMART" id="SM00267">
    <property type="entry name" value="GGDEF"/>
    <property type="match status" value="1"/>
</dbReference>
<dbReference type="Gene3D" id="3.30.70.270">
    <property type="match status" value="1"/>
</dbReference>
<evidence type="ECO:0000256" key="4">
    <source>
        <dbReference type="ARBA" id="ARBA00023136"/>
    </source>
</evidence>
<dbReference type="InterPro" id="IPR029787">
    <property type="entry name" value="Nucleotide_cyclase"/>
</dbReference>
<feature type="transmembrane region" description="Helical" evidence="5">
    <location>
        <begin position="331"/>
        <end position="351"/>
    </location>
</feature>
<evidence type="ECO:0000259" key="6">
    <source>
        <dbReference type="PROSITE" id="PS50839"/>
    </source>
</evidence>
<dbReference type="GO" id="GO:0003824">
    <property type="term" value="F:catalytic activity"/>
    <property type="evidence" value="ECO:0007669"/>
    <property type="project" value="UniProtKB-ARBA"/>
</dbReference>
<dbReference type="InterPro" id="IPR006189">
    <property type="entry name" value="CHASE_dom"/>
</dbReference>
<dbReference type="NCBIfam" id="TIGR00254">
    <property type="entry name" value="GGDEF"/>
    <property type="match status" value="1"/>
</dbReference>
<evidence type="ECO:0000259" key="7">
    <source>
        <dbReference type="PROSITE" id="PS50887"/>
    </source>
</evidence>
<sequence length="562" mass="63684">MSRPHAEQSHSELIAPPKRAWHDIFHNEITAWIVLITSLSLTLIAWSISRHYVGIHAQDNFNFAVEDARQKIIQRMLEYEQVLRGGVALFEASDEVTRIDWHNYVSTLKIDLYYPGIQGIGFASVLKPDEVARHETIIQANGFPDFAIHPTGKRDTYSSIDYLEPFDWRNRRAFGYDMFSESTRHSAMLYAMSTGNPALSGRVILVQETNQDVQAGFLMYLPLYRKGATIDTPEERRSNIIGFVYSPFRMHDLMQGILGAVPNNLSFEIYDSNTGSDDQLMYRSTHDGSGHTSETNMFDTHTTIELPGHTWHAHFHSTSSFEKELSSAQPAVIGVGGVAVDLLLFTILLSLSNQKKRIAIKNAKLIAIDAKLQEALHQVEQMAYYDSLTGLANRRMMDARLQQSMAMSHRDHHYRALLFLDLDKFKAVNDELGHDAGDQVLIEASRRMQGSIREVDITCRLGGDEFVIILEQLGKDYAVALQQTRNVTEKIRQALSYPYALEKEERICNPSIGITLFNDRESKLGQLLQLADEAMYAAKSEQGNIPHLAIRENDDIRIHPCT</sequence>
<gene>
    <name evidence="8" type="ORF">FEF65_05135</name>
</gene>
<protein>
    <submittedName>
        <fullName evidence="8">Diguanylate cyclase</fullName>
    </submittedName>
</protein>
<dbReference type="SUPFAM" id="SSF55073">
    <property type="entry name" value="Nucleotide cyclase"/>
    <property type="match status" value="1"/>
</dbReference>
<dbReference type="GO" id="GO:0007165">
    <property type="term" value="P:signal transduction"/>
    <property type="evidence" value="ECO:0007669"/>
    <property type="project" value="UniProtKB-ARBA"/>
</dbReference>
<dbReference type="FunFam" id="3.30.70.270:FF:000001">
    <property type="entry name" value="Diguanylate cyclase domain protein"/>
    <property type="match status" value="1"/>
</dbReference>
<dbReference type="Gene3D" id="3.30.450.350">
    <property type="entry name" value="CHASE domain"/>
    <property type="match status" value="1"/>
</dbReference>
<evidence type="ECO:0000256" key="2">
    <source>
        <dbReference type="ARBA" id="ARBA00022692"/>
    </source>
</evidence>
<dbReference type="AlphaFoldDB" id="A0A5R9GXR9"/>
<dbReference type="EMBL" id="VBRY01000004">
    <property type="protein sequence ID" value="TLS67834.1"/>
    <property type="molecule type" value="Genomic_DNA"/>
</dbReference>